<dbReference type="AlphaFoldDB" id="G0A5W8"/>
<dbReference type="STRING" id="857087.Metme_0806"/>
<dbReference type="PROSITE" id="PS50011">
    <property type="entry name" value="PROTEIN_KINASE_DOM"/>
    <property type="match status" value="1"/>
</dbReference>
<keyword evidence="1" id="KW-0808">Transferase</keyword>
<dbReference type="Pfam" id="PF00069">
    <property type="entry name" value="Pkinase"/>
    <property type="match status" value="1"/>
</dbReference>
<name>G0A5W8_METMM</name>
<keyword evidence="8" id="KW-0723">Serine/threonine-protein kinase</keyword>
<dbReference type="Proteomes" id="UP000008888">
    <property type="component" value="Chromosome"/>
</dbReference>
<gene>
    <name evidence="8" type="ordered locus">Metme_0806</name>
</gene>
<dbReference type="PANTHER" id="PTHR43289">
    <property type="entry name" value="MITOGEN-ACTIVATED PROTEIN KINASE KINASE KINASE 20-RELATED"/>
    <property type="match status" value="1"/>
</dbReference>
<proteinExistence type="predicted"/>
<keyword evidence="6" id="KW-0472">Membrane</keyword>
<dbReference type="InterPro" id="IPR011009">
    <property type="entry name" value="Kinase-like_dom_sf"/>
</dbReference>
<reference evidence="8 9" key="1">
    <citation type="journal article" date="2011" name="J. Bacteriol.">
        <title>Complete Genome Sequence of the Aerobic Marine Methanotroph Methylomonas methanica MC09.</title>
        <authorList>
            <person name="Boden R."/>
            <person name="Cunliffe M."/>
            <person name="Scanlan J."/>
            <person name="Moussard H."/>
            <person name="Kits K.D."/>
            <person name="Klotz M.G."/>
            <person name="Jetten M.S."/>
            <person name="Vuilleumier S."/>
            <person name="Han J."/>
            <person name="Peters L."/>
            <person name="Mikhailova N."/>
            <person name="Teshima H."/>
            <person name="Tapia R."/>
            <person name="Kyrpides N."/>
            <person name="Ivanova N."/>
            <person name="Pagani I."/>
            <person name="Cheng J.F."/>
            <person name="Goodwin L."/>
            <person name="Han C."/>
            <person name="Hauser L."/>
            <person name="Land M.L."/>
            <person name="Lapidus A."/>
            <person name="Lucas S."/>
            <person name="Pitluck S."/>
            <person name="Woyke T."/>
            <person name="Stein L."/>
            <person name="Murrell J.C."/>
        </authorList>
    </citation>
    <scope>NUCLEOTIDE SEQUENCE [LARGE SCALE GENOMIC DNA]</scope>
    <source>
        <strain evidence="8 9">MC09</strain>
    </source>
</reference>
<keyword evidence="4" id="KW-0067">ATP-binding</keyword>
<dbReference type="GO" id="GO:0004674">
    <property type="term" value="F:protein serine/threonine kinase activity"/>
    <property type="evidence" value="ECO:0007669"/>
    <property type="project" value="UniProtKB-KW"/>
</dbReference>
<dbReference type="InterPro" id="IPR008271">
    <property type="entry name" value="Ser/Thr_kinase_AS"/>
</dbReference>
<dbReference type="Gene3D" id="3.30.200.20">
    <property type="entry name" value="Phosphorylase Kinase, domain 1"/>
    <property type="match status" value="1"/>
</dbReference>
<feature type="region of interest" description="Disordered" evidence="5">
    <location>
        <begin position="491"/>
        <end position="515"/>
    </location>
</feature>
<keyword evidence="3 8" id="KW-0418">Kinase</keyword>
<evidence type="ECO:0000256" key="6">
    <source>
        <dbReference type="SAM" id="Phobius"/>
    </source>
</evidence>
<evidence type="ECO:0000256" key="3">
    <source>
        <dbReference type="ARBA" id="ARBA00022777"/>
    </source>
</evidence>
<organism evidence="8 9">
    <name type="scientific">Methylomonas methanica (strain DSM 25384 / MC09)</name>
    <dbReference type="NCBI Taxonomy" id="857087"/>
    <lineage>
        <taxon>Bacteria</taxon>
        <taxon>Pseudomonadati</taxon>
        <taxon>Pseudomonadota</taxon>
        <taxon>Gammaproteobacteria</taxon>
        <taxon>Methylococcales</taxon>
        <taxon>Methylococcaceae</taxon>
        <taxon>Methylomonas</taxon>
    </lineage>
</organism>
<dbReference type="SMART" id="SM00220">
    <property type="entry name" value="S_TKc"/>
    <property type="match status" value="1"/>
</dbReference>
<dbReference type="HOGENOM" id="CLU_528750_0_0_6"/>
<dbReference type="GO" id="GO:0005524">
    <property type="term" value="F:ATP binding"/>
    <property type="evidence" value="ECO:0007669"/>
    <property type="project" value="UniProtKB-KW"/>
</dbReference>
<dbReference type="EMBL" id="CP002738">
    <property type="protein sequence ID" value="AEF99245.1"/>
    <property type="molecule type" value="Genomic_DNA"/>
</dbReference>
<evidence type="ECO:0000256" key="2">
    <source>
        <dbReference type="ARBA" id="ARBA00022741"/>
    </source>
</evidence>
<dbReference type="PROSITE" id="PS00108">
    <property type="entry name" value="PROTEIN_KINASE_ST"/>
    <property type="match status" value="1"/>
</dbReference>
<protein>
    <submittedName>
        <fullName evidence="8">Serine/threonine protein kinase</fullName>
    </submittedName>
</protein>
<evidence type="ECO:0000256" key="5">
    <source>
        <dbReference type="SAM" id="MobiDB-lite"/>
    </source>
</evidence>
<sequence>MINIDTLCLNCMTDTGGGLVCPHCKCEPVSPQQTAIALPMRTLLNDRFMVGRVLGQPGGFGITYLAWDTVLDTAVAIKEFLPLTAANREPGGVTVLPNSEQDREFFQYGLEIFLQEAKTLAQFSHPNIVRIRDYFATNNTAYLVMDYHQGRPLNVFVKENGGRLTEAQALTIMLPIMAGLEAMHDKGFLHRDVKPQNIYLTDRNLPVLLDFGAARMAMADATQTMTVMLSRGFAPFEQYHNKSRQGPWGDIYACGATLYYLVTGQVPADALERQHQDTLLPPLQLNPQISLEFSRAVMTAMAISPNARPKKIGVFRDRLTAAGQQALPARVVQTPPIAVNRAPPDKRQARYSSKSRGPGRAGVMLGAALLSVVVLVWLAGHRNSVNMPAKLDQASGLVSAELKSPFPAADNEGEKVIQTVTPPLEATATVPLYQPEPQAEKQVVRNNSPAGGTGNSCENKSRHADCLLGNAEDRRVGWCVPADGGQYVCIPKPAPGSRQRFPPDARHPPPLGFRR</sequence>
<keyword evidence="6" id="KW-1133">Transmembrane helix</keyword>
<feature type="region of interest" description="Disordered" evidence="5">
    <location>
        <begin position="339"/>
        <end position="358"/>
    </location>
</feature>
<keyword evidence="6" id="KW-0812">Transmembrane</keyword>
<evidence type="ECO:0000256" key="1">
    <source>
        <dbReference type="ARBA" id="ARBA00022679"/>
    </source>
</evidence>
<evidence type="ECO:0000256" key="4">
    <source>
        <dbReference type="ARBA" id="ARBA00022840"/>
    </source>
</evidence>
<reference evidence="9" key="3">
    <citation type="submission" date="2011-05" db="EMBL/GenBank/DDBJ databases">
        <title>Complete sequence of Methylomonas methanica MC09.</title>
        <authorList>
            <consortium name="US DOE Joint Genome Institute"/>
            <person name="Lucas S."/>
            <person name="Han J."/>
            <person name="Lapidus A."/>
            <person name="Cheng J.-F."/>
            <person name="Goodwin L."/>
            <person name="Pitluck S."/>
            <person name="Peters L."/>
            <person name="Mikhailova N."/>
            <person name="Teshima H."/>
            <person name="Han C."/>
            <person name="Tapia R."/>
            <person name="Land M."/>
            <person name="Hauser L."/>
            <person name="Kyrpides N."/>
            <person name="Ivanova N."/>
            <person name="Pagani I."/>
            <person name="Stein L."/>
            <person name="Woyke T."/>
        </authorList>
    </citation>
    <scope>NUCLEOTIDE SEQUENCE [LARGE SCALE GENOMIC DNA]</scope>
    <source>
        <strain evidence="9">MC09</strain>
    </source>
</reference>
<keyword evidence="2" id="KW-0547">Nucleotide-binding</keyword>
<reference key="2">
    <citation type="submission" date="2011-05" db="EMBL/GenBank/DDBJ databases">
        <title>Complete genome sequence of the aerobic marine methanotroph Methylomonas methanica MC09.</title>
        <authorList>
            <person name="Boden R."/>
            <person name="Cunliffe M."/>
            <person name="Scanlan J."/>
            <person name="Moussard H."/>
            <person name="Kits K.D."/>
            <person name="Klotz M."/>
            <person name="Jetten M."/>
            <person name="Vuilleumier S."/>
            <person name="Han J."/>
            <person name="Peters L."/>
            <person name="Mikhailova N."/>
            <person name="Teshima H."/>
            <person name="Tapia R."/>
            <person name="Kyrpides N."/>
            <person name="Ivanova N."/>
            <person name="Pagani I."/>
            <person name="Cheng J.-F."/>
            <person name="Goodwin L."/>
            <person name="Han C."/>
            <person name="Hauser L."/>
            <person name="Land M."/>
            <person name="Lapidus A."/>
            <person name="Lucas S."/>
            <person name="Pitluck S."/>
            <person name="Woyke T."/>
            <person name="Stein L.Y."/>
            <person name="Murrell C."/>
        </authorList>
    </citation>
    <scope>NUCLEOTIDE SEQUENCE</scope>
    <source>
        <strain>MC09</strain>
    </source>
</reference>
<keyword evidence="9" id="KW-1185">Reference proteome</keyword>
<evidence type="ECO:0000259" key="7">
    <source>
        <dbReference type="PROSITE" id="PS50011"/>
    </source>
</evidence>
<feature type="transmembrane region" description="Helical" evidence="6">
    <location>
        <begin position="361"/>
        <end position="380"/>
    </location>
</feature>
<evidence type="ECO:0000313" key="8">
    <source>
        <dbReference type="EMBL" id="AEF99245.1"/>
    </source>
</evidence>
<dbReference type="SUPFAM" id="SSF56112">
    <property type="entry name" value="Protein kinase-like (PK-like)"/>
    <property type="match status" value="1"/>
</dbReference>
<dbReference type="KEGG" id="mmt:Metme_0806"/>
<dbReference type="Gene3D" id="1.10.510.10">
    <property type="entry name" value="Transferase(Phosphotransferase) domain 1"/>
    <property type="match status" value="1"/>
</dbReference>
<evidence type="ECO:0000313" key="9">
    <source>
        <dbReference type="Proteomes" id="UP000008888"/>
    </source>
</evidence>
<dbReference type="InterPro" id="IPR000719">
    <property type="entry name" value="Prot_kinase_dom"/>
</dbReference>
<accession>G0A5W8</accession>
<dbReference type="eggNOG" id="COG0515">
    <property type="taxonomic scope" value="Bacteria"/>
</dbReference>
<dbReference type="PANTHER" id="PTHR43289:SF34">
    <property type="entry name" value="SERINE_THREONINE-PROTEIN KINASE YBDM-RELATED"/>
    <property type="match status" value="1"/>
</dbReference>
<feature type="domain" description="Protein kinase" evidence="7">
    <location>
        <begin position="48"/>
        <end position="327"/>
    </location>
</feature>
<dbReference type="CDD" id="cd14014">
    <property type="entry name" value="STKc_PknB_like"/>
    <property type="match status" value="1"/>
</dbReference>